<dbReference type="AlphaFoldDB" id="A0AAP5I186"/>
<dbReference type="Pfam" id="PF09374">
    <property type="entry name" value="PG_binding_3"/>
    <property type="match status" value="1"/>
</dbReference>
<evidence type="ECO:0000259" key="2">
    <source>
        <dbReference type="Pfam" id="PF09374"/>
    </source>
</evidence>
<dbReference type="InterPro" id="IPR008565">
    <property type="entry name" value="TtsA-like_GH18_dom"/>
</dbReference>
<dbReference type="Gene3D" id="1.20.141.10">
    <property type="entry name" value="Chitosanase, subunit A, domain 1"/>
    <property type="match status" value="1"/>
</dbReference>
<keyword evidence="4" id="KW-1185">Reference proteome</keyword>
<proteinExistence type="predicted"/>
<reference evidence="4" key="1">
    <citation type="journal article" date="2021" name="Science">
        <title>Hunting the eagle killer: A cyanobacterial neurotoxin causes vacuolar myelinopathy.</title>
        <authorList>
            <person name="Breinlinger S."/>
            <person name="Phillips T.J."/>
            <person name="Haram B.N."/>
            <person name="Mares J."/>
            <person name="Martinez Yerena J.A."/>
            <person name="Hrouzek P."/>
            <person name="Sobotka R."/>
            <person name="Henderson W.M."/>
            <person name="Schmieder P."/>
            <person name="Williams S.M."/>
            <person name="Lauderdale J.D."/>
            <person name="Wilde H.D."/>
            <person name="Gerrin W."/>
            <person name="Kust A."/>
            <person name="Washington J.W."/>
            <person name="Wagner C."/>
            <person name="Geier B."/>
            <person name="Liebeke M."/>
            <person name="Enke H."/>
            <person name="Niedermeyer T.H.J."/>
            <person name="Wilde S.B."/>
        </authorList>
    </citation>
    <scope>NUCLEOTIDE SEQUENCE [LARGE SCALE GENOMIC DNA]</scope>
    <source>
        <strain evidence="4">Thurmond2011</strain>
    </source>
</reference>
<name>A0AAP5I186_9CYAN</name>
<dbReference type="Pfam" id="PF05838">
    <property type="entry name" value="Glyco_hydro_108"/>
    <property type="match status" value="1"/>
</dbReference>
<gene>
    <name evidence="3" type="ORF">G7B40_001710</name>
</gene>
<dbReference type="Proteomes" id="UP000667802">
    <property type="component" value="Unassembled WGS sequence"/>
</dbReference>
<dbReference type="EMBL" id="JAALHA020000001">
    <property type="protein sequence ID" value="MDR9893303.1"/>
    <property type="molecule type" value="Genomic_DNA"/>
</dbReference>
<dbReference type="CDD" id="cd13926">
    <property type="entry name" value="N-acetylmuramidase_GH108"/>
    <property type="match status" value="1"/>
</dbReference>
<comment type="caution">
    <text evidence="3">The sequence shown here is derived from an EMBL/GenBank/DDBJ whole genome shotgun (WGS) entry which is preliminary data.</text>
</comment>
<dbReference type="InterPro" id="IPR018537">
    <property type="entry name" value="Peptidoglycan-bd_3"/>
</dbReference>
<dbReference type="RefSeq" id="WP_208343811.1">
    <property type="nucleotide sequence ID" value="NZ_CAWQFN010000376.1"/>
</dbReference>
<evidence type="ECO:0000313" key="3">
    <source>
        <dbReference type="EMBL" id="MDR9893303.1"/>
    </source>
</evidence>
<dbReference type="SUPFAM" id="SSF53955">
    <property type="entry name" value="Lysozyme-like"/>
    <property type="match status" value="1"/>
</dbReference>
<organism evidence="3 4">
    <name type="scientific">Aetokthonos hydrillicola Thurmond2011</name>
    <dbReference type="NCBI Taxonomy" id="2712845"/>
    <lineage>
        <taxon>Bacteria</taxon>
        <taxon>Bacillati</taxon>
        <taxon>Cyanobacteriota</taxon>
        <taxon>Cyanophyceae</taxon>
        <taxon>Nostocales</taxon>
        <taxon>Hapalosiphonaceae</taxon>
        <taxon>Aetokthonos</taxon>
    </lineage>
</organism>
<evidence type="ECO:0000313" key="4">
    <source>
        <dbReference type="Proteomes" id="UP000667802"/>
    </source>
</evidence>
<protein>
    <submittedName>
        <fullName evidence="3">Uncharacterized protein</fullName>
    </submittedName>
</protein>
<accession>A0AAP5I186</accession>
<feature type="domain" description="TtsA-like Glycoside hydrolase family 108" evidence="1">
    <location>
        <begin position="16"/>
        <end position="100"/>
    </location>
</feature>
<dbReference type="InterPro" id="IPR023346">
    <property type="entry name" value="Lysozyme-like_dom_sf"/>
</dbReference>
<sequence>MSFTSATDQDYTDALNLVLQYEGGYTNDPTDSGGETNYGIIHSEYDQYRRSKGLAPQNVKYMKLEEAKDIYRNKYWLGARCNQFTRRVAIAVFDWQVNSGRGVSTLQKCLGVKADGIVGHQTLNEFAYWLSKPQGEDRLLSNYFDSRESSYRAWGVGNQACFLQGWMNRLRDLKKYLGVK</sequence>
<feature type="domain" description="Peptidoglycan binding" evidence="2">
    <location>
        <begin position="102"/>
        <end position="170"/>
    </location>
</feature>
<evidence type="ECO:0000259" key="1">
    <source>
        <dbReference type="Pfam" id="PF05838"/>
    </source>
</evidence>